<dbReference type="OrthoDB" id="418595at2759"/>
<dbReference type="CDD" id="cd17782">
    <property type="entry name" value="CBS_pair_MUG70_2"/>
    <property type="match status" value="1"/>
</dbReference>
<dbReference type="SMART" id="SM00116">
    <property type="entry name" value="CBS"/>
    <property type="match status" value="4"/>
</dbReference>
<comment type="caution">
    <text evidence="5">The sequence shown here is derived from an EMBL/GenBank/DDBJ whole genome shotgun (WGS) entry which is preliminary data.</text>
</comment>
<feature type="domain" description="CBS" evidence="4">
    <location>
        <begin position="326"/>
        <end position="383"/>
    </location>
</feature>
<evidence type="ECO:0000313" key="5">
    <source>
        <dbReference type="EMBL" id="ORZ20498.1"/>
    </source>
</evidence>
<feature type="compositionally biased region" description="Low complexity" evidence="3">
    <location>
        <begin position="217"/>
        <end position="237"/>
    </location>
</feature>
<dbReference type="Proteomes" id="UP000193560">
    <property type="component" value="Unassembled WGS sequence"/>
</dbReference>
<reference evidence="5 6" key="1">
    <citation type="submission" date="2016-07" db="EMBL/GenBank/DDBJ databases">
        <title>Pervasive Adenine N6-methylation of Active Genes in Fungi.</title>
        <authorList>
            <consortium name="DOE Joint Genome Institute"/>
            <person name="Mondo S.J."/>
            <person name="Dannebaum R.O."/>
            <person name="Kuo R.C."/>
            <person name="Labutti K."/>
            <person name="Haridas S."/>
            <person name="Kuo A."/>
            <person name="Salamov A."/>
            <person name="Ahrendt S.R."/>
            <person name="Lipzen A."/>
            <person name="Sullivan W."/>
            <person name="Andreopoulos W.B."/>
            <person name="Clum A."/>
            <person name="Lindquist E."/>
            <person name="Daum C."/>
            <person name="Ramamoorthy G.K."/>
            <person name="Gryganskyi A."/>
            <person name="Culley D."/>
            <person name="Magnuson J.K."/>
            <person name="James T.Y."/>
            <person name="O'Malley M.A."/>
            <person name="Stajich J.E."/>
            <person name="Spatafora J.W."/>
            <person name="Visel A."/>
            <person name="Grigoriev I.V."/>
        </authorList>
    </citation>
    <scope>NUCLEOTIDE SEQUENCE [LARGE SCALE GENOMIC DNA]</scope>
    <source>
        <strain evidence="5 6">NRRL 1336</strain>
    </source>
</reference>
<evidence type="ECO:0000259" key="4">
    <source>
        <dbReference type="PROSITE" id="PS51371"/>
    </source>
</evidence>
<dbReference type="Gene3D" id="3.10.580.10">
    <property type="entry name" value="CBS-domain"/>
    <property type="match status" value="2"/>
</dbReference>
<dbReference type="InterPro" id="IPR046342">
    <property type="entry name" value="CBS_dom_sf"/>
</dbReference>
<dbReference type="Pfam" id="PF00571">
    <property type="entry name" value="CBS"/>
    <property type="match status" value="4"/>
</dbReference>
<dbReference type="SUPFAM" id="SSF54631">
    <property type="entry name" value="CBS-domain pair"/>
    <property type="match status" value="2"/>
</dbReference>
<dbReference type="InterPro" id="IPR051462">
    <property type="entry name" value="CBS_domain-containing"/>
</dbReference>
<feature type="domain" description="CBS" evidence="4">
    <location>
        <begin position="135"/>
        <end position="191"/>
    </location>
</feature>
<feature type="region of interest" description="Disordered" evidence="3">
    <location>
        <begin position="209"/>
        <end position="237"/>
    </location>
</feature>
<organism evidence="5 6">
    <name type="scientific">Absidia repens</name>
    <dbReference type="NCBI Taxonomy" id="90262"/>
    <lineage>
        <taxon>Eukaryota</taxon>
        <taxon>Fungi</taxon>
        <taxon>Fungi incertae sedis</taxon>
        <taxon>Mucoromycota</taxon>
        <taxon>Mucoromycotina</taxon>
        <taxon>Mucoromycetes</taxon>
        <taxon>Mucorales</taxon>
        <taxon>Cunninghamellaceae</taxon>
        <taxon>Absidia</taxon>
    </lineage>
</organism>
<dbReference type="AlphaFoldDB" id="A0A1X2IQG5"/>
<evidence type="ECO:0000313" key="6">
    <source>
        <dbReference type="Proteomes" id="UP000193560"/>
    </source>
</evidence>
<dbReference type="PROSITE" id="PS51371">
    <property type="entry name" value="CBS"/>
    <property type="match status" value="4"/>
</dbReference>
<dbReference type="STRING" id="90262.A0A1X2IQG5"/>
<feature type="region of interest" description="Disordered" evidence="3">
    <location>
        <begin position="1"/>
        <end position="25"/>
    </location>
</feature>
<keyword evidence="2" id="KW-0129">CBS domain</keyword>
<feature type="domain" description="CBS" evidence="4">
    <location>
        <begin position="68"/>
        <end position="126"/>
    </location>
</feature>
<dbReference type="PANTHER" id="PTHR48108:SF26">
    <property type="entry name" value="CBS DOMAIN-CONTAINING PROTEIN DDB_G0289609"/>
    <property type="match status" value="1"/>
</dbReference>
<proteinExistence type="predicted"/>
<feature type="domain" description="CBS" evidence="4">
    <location>
        <begin position="260"/>
        <end position="318"/>
    </location>
</feature>
<keyword evidence="6" id="KW-1185">Reference proteome</keyword>
<dbReference type="EMBL" id="MCGE01000006">
    <property type="protein sequence ID" value="ORZ20498.1"/>
    <property type="molecule type" value="Genomic_DNA"/>
</dbReference>
<sequence length="383" mass="42349">MPEPANHQRRSVRLSGSRSTLDPDVLRQRQCKRDEAIRKKLEHEFKKRGPSTRIKHTKKTIPGTVSALQPSRGLVVKDTLSVMEAAQLMAAKKSDCILVVDQQEHLCGILTAKDIAYRVVATSNSSRRMLVSDIMTPNPICVTIDTNAHDALNLMILRNFRHVPVCSEEGDIFGILDITKCLYEALDKMERVYGSSQKLFDALEGVEKEWASPPPMSTSSTTTTTYSDAPSSSSSTPLTTLMMSLRDKMTCPDLTTLLADSRHNMVQVSVKTNVLDVARLMREHGTTAVLVMDHDVLAGIFCTKDLVLRVIAAGIRPEICSVVRVMTPEPETALPNTSILQALKKMHDGHYLNLPVVDKDKTILGLIDVLALTYATLELVSNM</sequence>
<protein>
    <recommendedName>
        <fullName evidence="4">CBS domain-containing protein</fullName>
    </recommendedName>
</protein>
<dbReference type="InterPro" id="IPR000644">
    <property type="entry name" value="CBS_dom"/>
</dbReference>
<gene>
    <name evidence="5" type="ORF">BCR42DRAFT_322251</name>
</gene>
<evidence type="ECO:0000256" key="1">
    <source>
        <dbReference type="ARBA" id="ARBA00022737"/>
    </source>
</evidence>
<name>A0A1X2IQG5_9FUNG</name>
<keyword evidence="1" id="KW-0677">Repeat</keyword>
<accession>A0A1X2IQG5</accession>
<evidence type="ECO:0000256" key="3">
    <source>
        <dbReference type="SAM" id="MobiDB-lite"/>
    </source>
</evidence>
<dbReference type="PANTHER" id="PTHR48108">
    <property type="entry name" value="CBS DOMAIN-CONTAINING PROTEIN CBSX2, CHLOROPLASTIC"/>
    <property type="match status" value="1"/>
</dbReference>
<evidence type="ECO:0000256" key="2">
    <source>
        <dbReference type="PROSITE-ProRule" id="PRU00703"/>
    </source>
</evidence>